<proteinExistence type="predicted"/>
<dbReference type="InterPro" id="IPR006073">
    <property type="entry name" value="GTP-bd"/>
</dbReference>
<sequence>MGYPTTPRRHAILLIGPTGSGKSSFVKSLTKEHVDIEHDVNPSPKATSECKAYTVKQDVYGQLTEFGIIDTPGFDGSPESDLNTIQKIARMLNEIRSQFEICGAIYFHRITDRRFGGTAKKSLTIAKNICGRDFFPYVAAMTTMWDTIEQGKYEEYEELNRQLETLGGYLRLSETGPTIFKRLRNDKESCREVLNHFGLLAMTETPPQLLLAKESRKTGLSRNGIGKTTAGKEILAKSSVGIPCRIV</sequence>
<dbReference type="CDD" id="cd00882">
    <property type="entry name" value="Ras_like_GTPase"/>
    <property type="match status" value="1"/>
</dbReference>
<accession>A0ABQ0GKR6</accession>
<dbReference type="Gene3D" id="3.40.50.300">
    <property type="entry name" value="P-loop containing nucleotide triphosphate hydrolases"/>
    <property type="match status" value="1"/>
</dbReference>
<comment type="caution">
    <text evidence="2">The sequence shown here is derived from an EMBL/GenBank/DDBJ whole genome shotgun (WGS) entry which is preliminary data.</text>
</comment>
<dbReference type="EMBL" id="BAAFSV010000005">
    <property type="protein sequence ID" value="GAB1318341.1"/>
    <property type="molecule type" value="Genomic_DNA"/>
</dbReference>
<gene>
    <name evidence="2" type="ORF">MFIFM68171_08551</name>
</gene>
<evidence type="ECO:0000259" key="1">
    <source>
        <dbReference type="Pfam" id="PF01926"/>
    </source>
</evidence>
<name>A0ABQ0GKR6_9PEZI</name>
<dbReference type="InterPro" id="IPR027417">
    <property type="entry name" value="P-loop_NTPase"/>
</dbReference>
<evidence type="ECO:0000313" key="3">
    <source>
        <dbReference type="Proteomes" id="UP001628179"/>
    </source>
</evidence>
<protein>
    <recommendedName>
        <fullName evidence="1">G domain-containing protein</fullName>
    </recommendedName>
</protein>
<keyword evidence="3" id="KW-1185">Reference proteome</keyword>
<reference evidence="2 3" key="1">
    <citation type="submission" date="2024-09" db="EMBL/GenBank/DDBJ databases">
        <title>Itraconazole resistance in Madurella fahalii resulting from another homologue of gene encoding cytochrome P450 14-alpha sterol demethylase (CYP51).</title>
        <authorList>
            <person name="Yoshioka I."/>
            <person name="Fahal A.H."/>
            <person name="Kaneko S."/>
            <person name="Yaguchi T."/>
        </authorList>
    </citation>
    <scope>NUCLEOTIDE SEQUENCE [LARGE SCALE GENOMIC DNA]</scope>
    <source>
        <strain evidence="2 3">IFM 68171</strain>
    </source>
</reference>
<dbReference type="Proteomes" id="UP001628179">
    <property type="component" value="Unassembled WGS sequence"/>
</dbReference>
<dbReference type="GeneID" id="98179294"/>
<dbReference type="Pfam" id="PF01926">
    <property type="entry name" value="MMR_HSR1"/>
    <property type="match status" value="1"/>
</dbReference>
<organism evidence="2 3">
    <name type="scientific">Madurella fahalii</name>
    <dbReference type="NCBI Taxonomy" id="1157608"/>
    <lineage>
        <taxon>Eukaryota</taxon>
        <taxon>Fungi</taxon>
        <taxon>Dikarya</taxon>
        <taxon>Ascomycota</taxon>
        <taxon>Pezizomycotina</taxon>
        <taxon>Sordariomycetes</taxon>
        <taxon>Sordariomycetidae</taxon>
        <taxon>Sordariales</taxon>
        <taxon>Sordariales incertae sedis</taxon>
        <taxon>Madurella</taxon>
    </lineage>
</organism>
<dbReference type="RefSeq" id="XP_070920072.1">
    <property type="nucleotide sequence ID" value="XM_071063971.1"/>
</dbReference>
<evidence type="ECO:0000313" key="2">
    <source>
        <dbReference type="EMBL" id="GAB1318341.1"/>
    </source>
</evidence>
<dbReference type="SUPFAM" id="SSF52540">
    <property type="entry name" value="P-loop containing nucleoside triphosphate hydrolases"/>
    <property type="match status" value="1"/>
</dbReference>
<feature type="domain" description="G" evidence="1">
    <location>
        <begin position="12"/>
        <end position="82"/>
    </location>
</feature>